<dbReference type="OrthoDB" id="9800684at2"/>
<name>A0A1E5XKJ6_9HYPH</name>
<dbReference type="Gene3D" id="2.60.120.10">
    <property type="entry name" value="Jelly Rolls"/>
    <property type="match status" value="1"/>
</dbReference>
<evidence type="ECO:0000313" key="4">
    <source>
        <dbReference type="Proteomes" id="UP000095463"/>
    </source>
</evidence>
<comment type="caution">
    <text evidence="3">The sequence shown here is derived from an EMBL/GenBank/DDBJ whole genome shotgun (WGS) entry which is preliminary data.</text>
</comment>
<evidence type="ECO:0000256" key="1">
    <source>
        <dbReference type="SAM" id="SignalP"/>
    </source>
</evidence>
<dbReference type="InterPro" id="IPR013096">
    <property type="entry name" value="Cupin_2"/>
</dbReference>
<dbReference type="EMBL" id="LAJE02000324">
    <property type="protein sequence ID" value="OEO29123.1"/>
    <property type="molecule type" value="Genomic_DNA"/>
</dbReference>
<gene>
    <name evidence="3" type="ORF">VW23_027005</name>
</gene>
<dbReference type="InterPro" id="IPR014710">
    <property type="entry name" value="RmlC-like_jellyroll"/>
</dbReference>
<organism evidence="3 4">
    <name type="scientific">Devosia insulae DS-56</name>
    <dbReference type="NCBI Taxonomy" id="1116389"/>
    <lineage>
        <taxon>Bacteria</taxon>
        <taxon>Pseudomonadati</taxon>
        <taxon>Pseudomonadota</taxon>
        <taxon>Alphaproteobacteria</taxon>
        <taxon>Hyphomicrobiales</taxon>
        <taxon>Devosiaceae</taxon>
        <taxon>Devosia</taxon>
    </lineage>
</organism>
<evidence type="ECO:0000259" key="2">
    <source>
        <dbReference type="Pfam" id="PF07883"/>
    </source>
</evidence>
<dbReference type="SUPFAM" id="SSF51182">
    <property type="entry name" value="RmlC-like cupins"/>
    <property type="match status" value="1"/>
</dbReference>
<proteinExistence type="predicted"/>
<feature type="domain" description="Cupin type-2" evidence="2">
    <location>
        <begin position="59"/>
        <end position="128"/>
    </location>
</feature>
<protein>
    <recommendedName>
        <fullName evidence="2">Cupin type-2 domain-containing protein</fullName>
    </recommendedName>
</protein>
<evidence type="ECO:0000313" key="3">
    <source>
        <dbReference type="EMBL" id="OEO29123.1"/>
    </source>
</evidence>
<keyword evidence="1" id="KW-0732">Signal</keyword>
<dbReference type="InterPro" id="IPR011051">
    <property type="entry name" value="RmlC_Cupin_sf"/>
</dbReference>
<dbReference type="AlphaFoldDB" id="A0A1E5XKJ6"/>
<keyword evidence="4" id="KW-1185">Reference proteome</keyword>
<accession>A0A1E5XKJ6</accession>
<dbReference type="Pfam" id="PF07883">
    <property type="entry name" value="Cupin_2"/>
    <property type="match status" value="1"/>
</dbReference>
<reference evidence="3 4" key="1">
    <citation type="journal article" date="2015" name="Genome Announc.">
        <title>Genome Assemblies of Three Soil-Associated Devosia species: D. insulae, D. limi, and D. soli.</title>
        <authorList>
            <person name="Hassan Y.I."/>
            <person name="Lepp D."/>
            <person name="Zhou T."/>
        </authorList>
    </citation>
    <scope>NUCLEOTIDE SEQUENCE [LARGE SCALE GENOMIC DNA]</scope>
    <source>
        <strain evidence="3 4">DS-56</strain>
    </source>
</reference>
<dbReference type="CDD" id="cd02236">
    <property type="entry name" value="cupin_CV2614-like"/>
    <property type="match status" value="1"/>
</dbReference>
<sequence>MTRLRMLAVLAVLASPALAEDLTPQSYQNLLTPLVQGGSDVLGAPLAYPAGTPNVTSAIVTVPVGGETGWHEHEVPLFAYILEGELTVDYGTKGKKTYRTGEAVLEAVGWPHNGVNTGTVPMKLVAVYMGGGTAANTIKVDASASK</sequence>
<dbReference type="RefSeq" id="WP_069911593.1">
    <property type="nucleotide sequence ID" value="NZ_LAJE02000324.1"/>
</dbReference>
<feature type="signal peptide" evidence="1">
    <location>
        <begin position="1"/>
        <end position="19"/>
    </location>
</feature>
<dbReference type="Proteomes" id="UP000095463">
    <property type="component" value="Unassembled WGS sequence"/>
</dbReference>
<feature type="chain" id="PRO_5009190219" description="Cupin type-2 domain-containing protein" evidence="1">
    <location>
        <begin position="20"/>
        <end position="146"/>
    </location>
</feature>